<gene>
    <name evidence="1" type="ORF">PXEA_LOCUS4504</name>
</gene>
<dbReference type="Proteomes" id="UP000784294">
    <property type="component" value="Unassembled WGS sequence"/>
</dbReference>
<sequence length="301" mass="34111">MSAAPASLPREQRAMRETTVQRLMQSLSHLMQQFRRARLNPALAFQLFSRLFHTTSAWIFNGLTNRPEAIQAPRLGQSGNEVLSTRWPASLRLDPDVWLTRNGGRVLLRRLDRIQHWASRQGLELAAECHMQRCVQVPAFLIGCRSIWYLKTLAIVGLFGRIRDNLLSLLPSQTALQRQTARLAVAFFHNPIKASHYTKLQSPKPNRQLSLCDNFTFSYFFLFFPSSHGQLTLLSLSFCQACHLIMADRSSLDDLYQTCLSLTALNSVQLEFLLSNLADSPNVPDEWIDVIIAGAKEIGCI</sequence>
<accession>A0A448WGB3</accession>
<reference evidence="1" key="1">
    <citation type="submission" date="2018-11" db="EMBL/GenBank/DDBJ databases">
        <authorList>
            <consortium name="Pathogen Informatics"/>
        </authorList>
    </citation>
    <scope>NUCLEOTIDE SEQUENCE</scope>
</reference>
<dbReference type="OrthoDB" id="6260541at2759"/>
<dbReference type="GO" id="GO:0032880">
    <property type="term" value="P:regulation of protein localization"/>
    <property type="evidence" value="ECO:0007669"/>
    <property type="project" value="TreeGrafter"/>
</dbReference>
<name>A0A448WGB3_9PLAT</name>
<keyword evidence="2" id="KW-1185">Reference proteome</keyword>
<dbReference type="GO" id="GO:0005912">
    <property type="term" value="C:adherens junction"/>
    <property type="evidence" value="ECO:0007669"/>
    <property type="project" value="TreeGrafter"/>
</dbReference>
<evidence type="ECO:0000313" key="2">
    <source>
        <dbReference type="Proteomes" id="UP000784294"/>
    </source>
</evidence>
<protein>
    <submittedName>
        <fullName evidence="1">Uncharacterized protein</fullName>
    </submittedName>
</protein>
<dbReference type="EMBL" id="CAAALY010010730">
    <property type="protein sequence ID" value="VEL11064.1"/>
    <property type="molecule type" value="Genomic_DNA"/>
</dbReference>
<proteinExistence type="predicted"/>
<dbReference type="PANTHER" id="PTHR10398:SF2">
    <property type="entry name" value="AFADIN"/>
    <property type="match status" value="1"/>
</dbReference>
<dbReference type="PANTHER" id="PTHR10398">
    <property type="entry name" value="AFADIN"/>
    <property type="match status" value="1"/>
</dbReference>
<evidence type="ECO:0000313" key="1">
    <source>
        <dbReference type="EMBL" id="VEL11064.1"/>
    </source>
</evidence>
<comment type="caution">
    <text evidence="1">The sequence shown here is derived from an EMBL/GenBank/DDBJ whole genome shotgun (WGS) entry which is preliminary data.</text>
</comment>
<dbReference type="InterPro" id="IPR028842">
    <property type="entry name" value="Afadin"/>
</dbReference>
<organism evidence="1 2">
    <name type="scientific">Protopolystoma xenopodis</name>
    <dbReference type="NCBI Taxonomy" id="117903"/>
    <lineage>
        <taxon>Eukaryota</taxon>
        <taxon>Metazoa</taxon>
        <taxon>Spiralia</taxon>
        <taxon>Lophotrochozoa</taxon>
        <taxon>Platyhelminthes</taxon>
        <taxon>Monogenea</taxon>
        <taxon>Polyopisthocotylea</taxon>
        <taxon>Polystomatidea</taxon>
        <taxon>Polystomatidae</taxon>
        <taxon>Protopolystoma</taxon>
    </lineage>
</organism>
<dbReference type="GO" id="GO:0050839">
    <property type="term" value="F:cell adhesion molecule binding"/>
    <property type="evidence" value="ECO:0007669"/>
    <property type="project" value="TreeGrafter"/>
</dbReference>
<dbReference type="AlphaFoldDB" id="A0A448WGB3"/>